<reference evidence="5" key="1">
    <citation type="submission" date="2020-09" db="EMBL/GenBank/DDBJ databases">
        <title>Taishania pollutisoli gen. nov., sp. nov., Isolated from Tetrabromobisphenol A-Contaminated Soil.</title>
        <authorList>
            <person name="Chen Q."/>
        </authorList>
    </citation>
    <scope>NUCLEOTIDE SEQUENCE</scope>
    <source>
        <strain evidence="5">CZZ-1</strain>
    </source>
</reference>
<dbReference type="Gene3D" id="1.10.10.2830">
    <property type="match status" value="1"/>
</dbReference>
<keyword evidence="6" id="KW-1185">Reference proteome</keyword>
<dbReference type="NCBIfam" id="TIGR00180">
    <property type="entry name" value="parB_part"/>
    <property type="match status" value="1"/>
</dbReference>
<dbReference type="InterPro" id="IPR036086">
    <property type="entry name" value="ParB/Sulfiredoxin_sf"/>
</dbReference>
<sequence>MSNASNKRSALGKGLGALLQGADAGKEMTGEPGSVSMIQISAIEANPFNPRTHFEKQALEELSQSISIHGIIQPLTVRKVGQDKYQLISGERRFRASQLAGLTEVPAYVRVANDQTMLEMALVENIQREDLNAIEVALSYQRLIDECSLTQDQLSQKVAKSRSSITNFLRLLKLPAEVQAGVRDNQISMGHARALVSAGDEAMQISIYEQVVAHGLSVRDTEALVKGELSPQVATEEKASVKNTQSHTISDTQFVFKEHLSDRLATKVDIKKAANGSGSIVLKFSSENDLNRIIELLNN</sequence>
<dbReference type="Gene3D" id="3.90.1530.30">
    <property type="match status" value="1"/>
</dbReference>
<gene>
    <name evidence="5" type="ORF">H9Y05_09325</name>
</gene>
<dbReference type="InterPro" id="IPR041468">
    <property type="entry name" value="HTH_ParB/Spo0J"/>
</dbReference>
<dbReference type="Pfam" id="PF02195">
    <property type="entry name" value="ParB_N"/>
    <property type="match status" value="1"/>
</dbReference>
<dbReference type="SUPFAM" id="SSF110849">
    <property type="entry name" value="ParB/Sulfiredoxin"/>
    <property type="match status" value="1"/>
</dbReference>
<dbReference type="AlphaFoldDB" id="A0A8J6TXL0"/>
<dbReference type="Pfam" id="PF17762">
    <property type="entry name" value="HTH_ParB"/>
    <property type="match status" value="1"/>
</dbReference>
<dbReference type="Proteomes" id="UP000652681">
    <property type="component" value="Unassembled WGS sequence"/>
</dbReference>
<name>A0A8J6TXL0_9FLAO</name>
<evidence type="ECO:0000259" key="4">
    <source>
        <dbReference type="SMART" id="SM00470"/>
    </source>
</evidence>
<evidence type="ECO:0000256" key="3">
    <source>
        <dbReference type="ARBA" id="ARBA00023125"/>
    </source>
</evidence>
<organism evidence="5 6">
    <name type="scientific">Taishania pollutisoli</name>
    <dbReference type="NCBI Taxonomy" id="2766479"/>
    <lineage>
        <taxon>Bacteria</taxon>
        <taxon>Pseudomonadati</taxon>
        <taxon>Bacteroidota</taxon>
        <taxon>Flavobacteriia</taxon>
        <taxon>Flavobacteriales</taxon>
        <taxon>Crocinitomicaceae</taxon>
        <taxon>Taishania</taxon>
    </lineage>
</organism>
<dbReference type="GO" id="GO:0005694">
    <property type="term" value="C:chromosome"/>
    <property type="evidence" value="ECO:0007669"/>
    <property type="project" value="TreeGrafter"/>
</dbReference>
<protein>
    <submittedName>
        <fullName evidence="5">ParB/RepB/Spo0J family partition protein</fullName>
    </submittedName>
</protein>
<feature type="domain" description="ParB-like N-terminal" evidence="4">
    <location>
        <begin position="36"/>
        <end position="126"/>
    </location>
</feature>
<keyword evidence="3" id="KW-0238">DNA-binding</keyword>
<dbReference type="InterPro" id="IPR004437">
    <property type="entry name" value="ParB/RepB/Spo0J"/>
</dbReference>
<dbReference type="CDD" id="cd16393">
    <property type="entry name" value="SPO0J_N"/>
    <property type="match status" value="1"/>
</dbReference>
<proteinExistence type="inferred from homology"/>
<dbReference type="InterPro" id="IPR003115">
    <property type="entry name" value="ParB_N"/>
</dbReference>
<dbReference type="InterPro" id="IPR057240">
    <property type="entry name" value="ParB_dimer_C"/>
</dbReference>
<dbReference type="SUPFAM" id="SSF109709">
    <property type="entry name" value="KorB DNA-binding domain-like"/>
    <property type="match status" value="1"/>
</dbReference>
<dbReference type="GO" id="GO:0003677">
    <property type="term" value="F:DNA binding"/>
    <property type="evidence" value="ECO:0007669"/>
    <property type="project" value="UniProtKB-KW"/>
</dbReference>
<dbReference type="EMBL" id="JACVEL010000005">
    <property type="protein sequence ID" value="MBC9812671.1"/>
    <property type="molecule type" value="Genomic_DNA"/>
</dbReference>
<dbReference type="PANTHER" id="PTHR33375:SF1">
    <property type="entry name" value="CHROMOSOME-PARTITIONING PROTEIN PARB-RELATED"/>
    <property type="match status" value="1"/>
</dbReference>
<keyword evidence="2" id="KW-0159">Chromosome partition</keyword>
<dbReference type="FunFam" id="1.10.10.2830:FF:000001">
    <property type="entry name" value="Chromosome partitioning protein ParB"/>
    <property type="match status" value="1"/>
</dbReference>
<evidence type="ECO:0000256" key="2">
    <source>
        <dbReference type="ARBA" id="ARBA00022829"/>
    </source>
</evidence>
<comment type="caution">
    <text evidence="5">The sequence shown here is derived from an EMBL/GenBank/DDBJ whole genome shotgun (WGS) entry which is preliminary data.</text>
</comment>
<dbReference type="Pfam" id="PF23552">
    <property type="entry name" value="ParB_C"/>
    <property type="match status" value="1"/>
</dbReference>
<dbReference type="GO" id="GO:0007059">
    <property type="term" value="P:chromosome segregation"/>
    <property type="evidence" value="ECO:0007669"/>
    <property type="project" value="UniProtKB-KW"/>
</dbReference>
<dbReference type="RefSeq" id="WP_216714126.1">
    <property type="nucleotide sequence ID" value="NZ_JACVEL010000005.1"/>
</dbReference>
<evidence type="ECO:0000256" key="1">
    <source>
        <dbReference type="ARBA" id="ARBA00006295"/>
    </source>
</evidence>
<comment type="similarity">
    <text evidence="1">Belongs to the ParB family.</text>
</comment>
<evidence type="ECO:0000313" key="5">
    <source>
        <dbReference type="EMBL" id="MBC9812671.1"/>
    </source>
</evidence>
<accession>A0A8J6TXL0</accession>
<evidence type="ECO:0000313" key="6">
    <source>
        <dbReference type="Proteomes" id="UP000652681"/>
    </source>
</evidence>
<dbReference type="FunFam" id="3.90.1530.30:FF:000001">
    <property type="entry name" value="Chromosome partitioning protein ParB"/>
    <property type="match status" value="1"/>
</dbReference>
<dbReference type="PANTHER" id="PTHR33375">
    <property type="entry name" value="CHROMOSOME-PARTITIONING PROTEIN PARB-RELATED"/>
    <property type="match status" value="1"/>
</dbReference>
<dbReference type="InterPro" id="IPR050336">
    <property type="entry name" value="Chromosome_partition/occlusion"/>
</dbReference>
<dbReference type="SMART" id="SM00470">
    <property type="entry name" value="ParB"/>
    <property type="match status" value="1"/>
</dbReference>